<dbReference type="PANTHER" id="PTHR10434">
    <property type="entry name" value="1-ACYL-SN-GLYCEROL-3-PHOSPHATE ACYLTRANSFERASE"/>
    <property type="match status" value="1"/>
</dbReference>
<dbReference type="GO" id="GO:0003841">
    <property type="term" value="F:1-acylglycerol-3-phosphate O-acyltransferase activity"/>
    <property type="evidence" value="ECO:0007669"/>
    <property type="project" value="TreeGrafter"/>
</dbReference>
<sequence length="199" mass="22098">MRGLDEVNLYKFGYVLVKGIFRTTYRVEVIGSENVPKDKGVLLCSNHISNFDPPMLGISFPRDVHYMAKEELFKLPVMKQVLLSLNAFPVRRGMSDKQALRQGLKLLKDGEVLGLFPEGTRSKTGELGEGMSGAGFFALRSNAEVVPAAIIGSYRPFSKVKVIIGEPIEMTKLREEKATAKDATEIIMSAIAKLIEKYK</sequence>
<dbReference type="PANTHER" id="PTHR10434:SF40">
    <property type="entry name" value="1-ACYL-SN-GLYCEROL-3-PHOSPHATE ACYLTRANSFERASE"/>
    <property type="match status" value="1"/>
</dbReference>
<dbReference type="OrthoDB" id="9803035at2"/>
<name>A0A1E5LHB3_9BACI</name>
<feature type="domain" description="Phospholipid/glycerol acyltransferase" evidence="3">
    <location>
        <begin position="41"/>
        <end position="153"/>
    </location>
</feature>
<keyword evidence="2 4" id="KW-0012">Acyltransferase</keyword>
<comment type="caution">
    <text evidence="4">The sequence shown here is derived from an EMBL/GenBank/DDBJ whole genome shotgun (WGS) entry which is preliminary data.</text>
</comment>
<dbReference type="AlphaFoldDB" id="A0A1E5LHB3"/>
<evidence type="ECO:0000256" key="2">
    <source>
        <dbReference type="ARBA" id="ARBA00023315"/>
    </source>
</evidence>
<dbReference type="EMBL" id="MJEH01000011">
    <property type="protein sequence ID" value="OEH93474.1"/>
    <property type="molecule type" value="Genomic_DNA"/>
</dbReference>
<dbReference type="Pfam" id="PF01553">
    <property type="entry name" value="Acyltransferase"/>
    <property type="match status" value="1"/>
</dbReference>
<dbReference type="STRING" id="1305675.BFG57_00315"/>
<evidence type="ECO:0000313" key="4">
    <source>
        <dbReference type="EMBL" id="OEH93474.1"/>
    </source>
</evidence>
<gene>
    <name evidence="4" type="ORF">BFG57_00315</name>
</gene>
<dbReference type="SMART" id="SM00563">
    <property type="entry name" value="PlsC"/>
    <property type="match status" value="1"/>
</dbReference>
<proteinExistence type="predicted"/>
<accession>A0A1E5LHB3</accession>
<organism evidence="4 5">
    <name type="scientific">Bacillus solimangrovi</name>
    <dbReference type="NCBI Taxonomy" id="1305675"/>
    <lineage>
        <taxon>Bacteria</taxon>
        <taxon>Bacillati</taxon>
        <taxon>Bacillota</taxon>
        <taxon>Bacilli</taxon>
        <taxon>Bacillales</taxon>
        <taxon>Bacillaceae</taxon>
        <taxon>Bacillus</taxon>
    </lineage>
</organism>
<dbReference type="Proteomes" id="UP000095209">
    <property type="component" value="Unassembled WGS sequence"/>
</dbReference>
<dbReference type="CDD" id="cd07989">
    <property type="entry name" value="LPLAT_AGPAT-like"/>
    <property type="match status" value="1"/>
</dbReference>
<dbReference type="SUPFAM" id="SSF69593">
    <property type="entry name" value="Glycerol-3-phosphate (1)-acyltransferase"/>
    <property type="match status" value="1"/>
</dbReference>
<protein>
    <submittedName>
        <fullName evidence="4">Acyl-phosphate glycerol 3-phosphate acyltransferase</fullName>
    </submittedName>
</protein>
<evidence type="ECO:0000256" key="1">
    <source>
        <dbReference type="ARBA" id="ARBA00022679"/>
    </source>
</evidence>
<keyword evidence="5" id="KW-1185">Reference proteome</keyword>
<dbReference type="GO" id="GO:0006654">
    <property type="term" value="P:phosphatidic acid biosynthetic process"/>
    <property type="evidence" value="ECO:0007669"/>
    <property type="project" value="TreeGrafter"/>
</dbReference>
<evidence type="ECO:0000313" key="5">
    <source>
        <dbReference type="Proteomes" id="UP000095209"/>
    </source>
</evidence>
<keyword evidence="1 4" id="KW-0808">Transferase</keyword>
<dbReference type="InterPro" id="IPR002123">
    <property type="entry name" value="Plipid/glycerol_acylTrfase"/>
</dbReference>
<evidence type="ECO:0000259" key="3">
    <source>
        <dbReference type="SMART" id="SM00563"/>
    </source>
</evidence>
<reference evidence="4 5" key="1">
    <citation type="submission" date="2016-08" db="EMBL/GenBank/DDBJ databases">
        <title>Genome of Bacillus solimangrovi GH2-4.</title>
        <authorList>
            <person name="Lim S."/>
            <person name="Kim B.-C."/>
        </authorList>
    </citation>
    <scope>NUCLEOTIDE SEQUENCE [LARGE SCALE GENOMIC DNA]</scope>
    <source>
        <strain evidence="4 5">GH2-4</strain>
    </source>
</reference>